<comment type="caution">
    <text evidence="2">The sequence shown here is derived from an EMBL/GenBank/DDBJ whole genome shotgun (WGS) entry which is preliminary data.</text>
</comment>
<evidence type="ECO:0000259" key="1">
    <source>
        <dbReference type="Pfam" id="PF23343"/>
    </source>
</evidence>
<dbReference type="EMBL" id="SJXE01000020">
    <property type="protein sequence ID" value="TCI01120.1"/>
    <property type="molecule type" value="Genomic_DNA"/>
</dbReference>
<dbReference type="InterPro" id="IPR056906">
    <property type="entry name" value="ORF2/G2P_dom"/>
</dbReference>
<gene>
    <name evidence="2" type="ORF">EZV61_19180</name>
</gene>
<organism evidence="2 3">
    <name type="scientific">Corallincola luteus</name>
    <dbReference type="NCBI Taxonomy" id="1775177"/>
    <lineage>
        <taxon>Bacteria</taxon>
        <taxon>Pseudomonadati</taxon>
        <taxon>Pseudomonadota</taxon>
        <taxon>Gammaproteobacteria</taxon>
        <taxon>Alteromonadales</taxon>
        <taxon>Psychromonadaceae</taxon>
        <taxon>Corallincola</taxon>
    </lineage>
</organism>
<reference evidence="2 3" key="1">
    <citation type="submission" date="2019-02" db="EMBL/GenBank/DDBJ databases">
        <title>Corallincola luteus sp. nov., a marine bacterium isolated from surface sediment of Bohai Sea in China.</title>
        <authorList>
            <person name="Ren Q."/>
        </authorList>
    </citation>
    <scope>NUCLEOTIDE SEQUENCE [LARGE SCALE GENOMIC DNA]</scope>
    <source>
        <strain evidence="2 3">DASS28</strain>
    </source>
</reference>
<feature type="domain" description="Replication-associated protein ORF2/G2P" evidence="1">
    <location>
        <begin position="153"/>
        <end position="242"/>
    </location>
</feature>
<name>A0ABY2AFW2_9GAMM</name>
<sequence length="519" mass="61278">MVQDTSSLVKSFSCTCLHKIEIINPFTREKIFVPCGKCPACLYSKSVRHELRCQLQSVLSKYCYFVTLSYDVHCCPTYILKSIRTASGRLRVIGRDSGHRDGNSRCSGLSRHHCDDFTFGCTPEYYRRYTRQADQGIRRRFYDRRFANTYGYLNHEDLSLFMKRFRKILYSKSQCYEQIHSYIVGEYGIDHFRPHFHLLLFFSSDKIAENIGYAVNRSWKYGRVVWSQNRKDAISYVAGYLNSFTYLPFHLREIRQFRPFSRFSNGFACSAFLPELKKAAQGDFSTLLTGLEFTSNGSRFKIFPWSSVLRTVIYKPTAVRGASVSDVLTLIYSISKVSRRPFVRRNETIFSFTRRLAEYISIASLSKTRDVFNHDIELKYILHFIGITERNRQLLHFHDNLDALHGSLYRLFYDTNEFLKGQNQSIFLKFDENFLISRIINSLNFYHEYNVQNLKNYSQSMHGYPDGIRDYFFRATKEKQRQFRETGLGRLILQHQSNLVYNRIKHRELNEKNKFFISS</sequence>
<evidence type="ECO:0000313" key="3">
    <source>
        <dbReference type="Proteomes" id="UP000292554"/>
    </source>
</evidence>
<accession>A0ABY2AFW2</accession>
<evidence type="ECO:0000313" key="2">
    <source>
        <dbReference type="EMBL" id="TCI01120.1"/>
    </source>
</evidence>
<dbReference type="Pfam" id="PF23343">
    <property type="entry name" value="REP_ORF2-G2P"/>
    <property type="match status" value="1"/>
</dbReference>
<proteinExistence type="predicted"/>
<keyword evidence="3" id="KW-1185">Reference proteome</keyword>
<dbReference type="Proteomes" id="UP000292554">
    <property type="component" value="Unassembled WGS sequence"/>
</dbReference>
<dbReference type="RefSeq" id="WP_131417629.1">
    <property type="nucleotide sequence ID" value="NZ_SJXE01000020.1"/>
</dbReference>
<protein>
    <recommendedName>
        <fullName evidence="1">Replication-associated protein ORF2/G2P domain-containing protein</fullName>
    </recommendedName>
</protein>